<evidence type="ECO:0000259" key="3">
    <source>
        <dbReference type="PROSITE" id="PS51767"/>
    </source>
</evidence>
<dbReference type="GO" id="GO:0006508">
    <property type="term" value="P:proteolysis"/>
    <property type="evidence" value="ECO:0007669"/>
    <property type="project" value="InterPro"/>
</dbReference>
<dbReference type="PANTHER" id="PTHR47966">
    <property type="entry name" value="BETA-SITE APP-CLEAVING ENZYME, ISOFORM A-RELATED"/>
    <property type="match status" value="1"/>
</dbReference>
<dbReference type="Proteomes" id="UP000807716">
    <property type="component" value="Unassembled WGS sequence"/>
</dbReference>
<sequence length="336" mass="35156">MRHLPLILAVVVHAAFADTGSVPLTSHGGTAWYLSLSVGTPPNTFTALVSTGISDLILPGQDCHNCDGHTLFDTGSSSTSQDLGLTFNTTSGSGNVFTDTISIGGITATEQAMGVATQYSKNMTRDQSPADGLLGLGFKSLDSFGQSPLMRTLIAQGQLSEPVFSLKLVSGGSELFLGGKNGDLYTGEITYSQVTEENSWTVMLDSININKNPAIFNHKATIDSGSSLIILSPSDAKEFFNNIPGSRASSVAGDGYYAYPCNSTTVVSLTFGGKSFDIAPDKFNMGSEEKGSSFCIAGIVGKESGLQSIVVGSNFLTNVYTIFDIGNKRVGFASLA</sequence>
<feature type="domain" description="Peptidase A1" evidence="3">
    <location>
        <begin position="32"/>
        <end position="333"/>
    </location>
</feature>
<comment type="similarity">
    <text evidence="1">Belongs to the peptidase A1 family.</text>
</comment>
<evidence type="ECO:0000256" key="2">
    <source>
        <dbReference type="SAM" id="SignalP"/>
    </source>
</evidence>
<comment type="caution">
    <text evidence="4">The sequence shown here is derived from an EMBL/GenBank/DDBJ whole genome shotgun (WGS) entry which is preliminary data.</text>
</comment>
<proteinExistence type="inferred from homology"/>
<dbReference type="OrthoDB" id="15189at2759"/>
<dbReference type="SUPFAM" id="SSF50630">
    <property type="entry name" value="Acid proteases"/>
    <property type="match status" value="1"/>
</dbReference>
<protein>
    <recommendedName>
        <fullName evidence="3">Peptidase A1 domain-containing protein</fullName>
    </recommendedName>
</protein>
<dbReference type="Gene3D" id="2.40.70.10">
    <property type="entry name" value="Acid Proteases"/>
    <property type="match status" value="2"/>
</dbReference>
<evidence type="ECO:0000313" key="4">
    <source>
        <dbReference type="EMBL" id="KAG0269038.1"/>
    </source>
</evidence>
<feature type="signal peptide" evidence="2">
    <location>
        <begin position="1"/>
        <end position="17"/>
    </location>
</feature>
<dbReference type="GO" id="GO:0004190">
    <property type="term" value="F:aspartic-type endopeptidase activity"/>
    <property type="evidence" value="ECO:0007669"/>
    <property type="project" value="InterPro"/>
</dbReference>
<dbReference type="InterPro" id="IPR034164">
    <property type="entry name" value="Pepsin-like_dom"/>
</dbReference>
<gene>
    <name evidence="4" type="ORF">DFQ27_004970</name>
</gene>
<dbReference type="InterPro" id="IPR033121">
    <property type="entry name" value="PEPTIDASE_A1"/>
</dbReference>
<dbReference type="Pfam" id="PF00026">
    <property type="entry name" value="Asp"/>
    <property type="match status" value="1"/>
</dbReference>
<organism evidence="4 5">
    <name type="scientific">Actinomortierella ambigua</name>
    <dbReference type="NCBI Taxonomy" id="1343610"/>
    <lineage>
        <taxon>Eukaryota</taxon>
        <taxon>Fungi</taxon>
        <taxon>Fungi incertae sedis</taxon>
        <taxon>Mucoromycota</taxon>
        <taxon>Mortierellomycotina</taxon>
        <taxon>Mortierellomycetes</taxon>
        <taxon>Mortierellales</taxon>
        <taxon>Mortierellaceae</taxon>
        <taxon>Actinomortierella</taxon>
    </lineage>
</organism>
<keyword evidence="5" id="KW-1185">Reference proteome</keyword>
<dbReference type="InterPro" id="IPR021109">
    <property type="entry name" value="Peptidase_aspartic_dom_sf"/>
</dbReference>
<evidence type="ECO:0000313" key="5">
    <source>
        <dbReference type="Proteomes" id="UP000807716"/>
    </source>
</evidence>
<evidence type="ECO:0000256" key="1">
    <source>
        <dbReference type="ARBA" id="ARBA00007447"/>
    </source>
</evidence>
<dbReference type="InterPro" id="IPR001461">
    <property type="entry name" value="Aspartic_peptidase_A1"/>
</dbReference>
<accession>A0A9P6UBB6</accession>
<dbReference type="PROSITE" id="PS51767">
    <property type="entry name" value="PEPTIDASE_A1"/>
    <property type="match status" value="1"/>
</dbReference>
<name>A0A9P6UBB6_9FUNG</name>
<feature type="chain" id="PRO_5040483647" description="Peptidase A1 domain-containing protein" evidence="2">
    <location>
        <begin position="18"/>
        <end position="336"/>
    </location>
</feature>
<dbReference type="EMBL" id="JAAAJB010000035">
    <property type="protein sequence ID" value="KAG0269038.1"/>
    <property type="molecule type" value="Genomic_DNA"/>
</dbReference>
<dbReference type="PANTHER" id="PTHR47966:SF51">
    <property type="entry name" value="BETA-SITE APP-CLEAVING ENZYME, ISOFORM A-RELATED"/>
    <property type="match status" value="1"/>
</dbReference>
<reference evidence="4" key="1">
    <citation type="journal article" date="2020" name="Fungal Divers.">
        <title>Resolving the Mortierellaceae phylogeny through synthesis of multi-gene phylogenetics and phylogenomics.</title>
        <authorList>
            <person name="Vandepol N."/>
            <person name="Liber J."/>
            <person name="Desiro A."/>
            <person name="Na H."/>
            <person name="Kennedy M."/>
            <person name="Barry K."/>
            <person name="Grigoriev I.V."/>
            <person name="Miller A.N."/>
            <person name="O'Donnell K."/>
            <person name="Stajich J.E."/>
            <person name="Bonito G."/>
        </authorList>
    </citation>
    <scope>NUCLEOTIDE SEQUENCE</scope>
    <source>
        <strain evidence="4">BC1065</strain>
    </source>
</reference>
<dbReference type="AlphaFoldDB" id="A0A9P6UBB6"/>
<dbReference type="CDD" id="cd05471">
    <property type="entry name" value="pepsin_like"/>
    <property type="match status" value="1"/>
</dbReference>
<dbReference type="PRINTS" id="PR00792">
    <property type="entry name" value="PEPSIN"/>
</dbReference>
<keyword evidence="2" id="KW-0732">Signal</keyword>